<organism evidence="2 3">
    <name type="scientific">Geobacter metallireducens (strain ATCC 53774 / DSM 7210 / GS-15)</name>
    <dbReference type="NCBI Taxonomy" id="269799"/>
    <lineage>
        <taxon>Bacteria</taxon>
        <taxon>Pseudomonadati</taxon>
        <taxon>Thermodesulfobacteriota</taxon>
        <taxon>Desulfuromonadia</taxon>
        <taxon>Geobacterales</taxon>
        <taxon>Geobacteraceae</taxon>
        <taxon>Geobacter</taxon>
    </lineage>
</organism>
<name>Q39U27_GEOMG</name>
<dbReference type="DNASU" id="3740675"/>
<evidence type="ECO:0000313" key="2">
    <source>
        <dbReference type="EMBL" id="ABB32247.1"/>
    </source>
</evidence>
<accession>Q39U27</accession>
<proteinExistence type="predicted"/>
<dbReference type="Gene3D" id="3.40.630.30">
    <property type="match status" value="1"/>
</dbReference>
<keyword evidence="3" id="KW-1185">Reference proteome</keyword>
<reference evidence="2 3" key="2">
    <citation type="journal article" date="2009" name="BMC Microbiol.">
        <title>The genome sequence of Geobacter metallireducens: features of metabolism, physiology and regulation common and dissimilar to Geobacter sulfurreducens.</title>
        <authorList>
            <person name="Aklujkar M."/>
            <person name="Krushkal J."/>
            <person name="DiBartolo G."/>
            <person name="Lapidus A."/>
            <person name="Land M.L."/>
            <person name="Lovley D.R."/>
        </authorList>
    </citation>
    <scope>NUCLEOTIDE SEQUENCE [LARGE SCALE GENOMIC DNA]</scope>
    <source>
        <strain evidence="3">ATCC 53774 / DSM 7210 / GS-15</strain>
    </source>
</reference>
<dbReference type="InterPro" id="IPR016181">
    <property type="entry name" value="Acyl_CoA_acyltransferase"/>
</dbReference>
<gene>
    <name evidence="2" type="ordered locus">Gmet_2018</name>
</gene>
<dbReference type="eggNOG" id="COG5653">
    <property type="taxonomic scope" value="Bacteria"/>
</dbReference>
<dbReference type="KEGG" id="gme:Gmet_2018"/>
<reference evidence="2 3" key="1">
    <citation type="submission" date="2005-10" db="EMBL/GenBank/DDBJ databases">
        <title>Complete sequence of Geobacter metallireducens GS-15.</title>
        <authorList>
            <consortium name="US DOE Joint Genome Institute"/>
            <person name="Copeland A."/>
            <person name="Lucas S."/>
            <person name="Lapidus A."/>
            <person name="Barry K."/>
            <person name="Detter J.C."/>
            <person name="Glavina T."/>
            <person name="Hammon N."/>
            <person name="Israni S."/>
            <person name="Pitluck S."/>
            <person name="Di Bartolo G."/>
            <person name="Chain P."/>
            <person name="Schmutz J."/>
            <person name="Larimer F."/>
            <person name="Land M."/>
            <person name="Kyrpides N."/>
            <person name="Ivanova N."/>
            <person name="Richardson P."/>
        </authorList>
    </citation>
    <scope>NUCLEOTIDE SEQUENCE [LARGE SCALE GENOMIC DNA]</scope>
    <source>
        <strain evidence="3">ATCC 53774 / DSM 7210 / GS-15</strain>
    </source>
</reference>
<protein>
    <submittedName>
        <fullName evidence="2">FemAB superfamily protein</fullName>
    </submittedName>
</protein>
<dbReference type="Pfam" id="PF13480">
    <property type="entry name" value="Acetyltransf_6"/>
    <property type="match status" value="1"/>
</dbReference>
<dbReference type="Proteomes" id="UP000007073">
    <property type="component" value="Chromosome"/>
</dbReference>
<dbReference type="RefSeq" id="WP_011365904.1">
    <property type="nucleotide sequence ID" value="NC_007517.1"/>
</dbReference>
<dbReference type="EMBL" id="CP000148">
    <property type="protein sequence ID" value="ABB32247.1"/>
    <property type="molecule type" value="Genomic_DNA"/>
</dbReference>
<feature type="domain" description="BioF2-like acetyltransferase" evidence="1">
    <location>
        <begin position="185"/>
        <end position="324"/>
    </location>
</feature>
<dbReference type="SUPFAM" id="SSF55729">
    <property type="entry name" value="Acyl-CoA N-acyltransferases (Nat)"/>
    <property type="match status" value="1"/>
</dbReference>
<evidence type="ECO:0000313" key="3">
    <source>
        <dbReference type="Proteomes" id="UP000007073"/>
    </source>
</evidence>
<dbReference type="SMR" id="Q39U27"/>
<dbReference type="STRING" id="269799.Gmet_2018"/>
<sequence>MNRGCFDIAVITDREAFQAILDEWNQLADINGYYTPWFCWEWFDLCLRHGETRALHILMVRSGGSLVAVAPFTVRSERYKGVVPARILSSIGGNRSPLKGIVFGDADENMQREVTTLVLEYLRTTFKNWDILELEPVAGSNDGNSIETLIERQGLSFRSYISCANRYCDVADASFDGFFERLPQSTRKDINYCRRRLEKNGSLVFQIITDAASLDQCLDVYDAVRAKSWKAAEKDREFNRELMHVAAGKGWLRLGILSYDGTPIAVQKWIVANGRAYIYDVLYDEEYKKHSPGKILTSMMFQHAIDNERVAYVDYLRGDEPYKEEWTPSLRNRIGIEAYNKSVLGCTASILMKKILPLVKKNTDSTNAHK</sequence>
<evidence type="ECO:0000259" key="1">
    <source>
        <dbReference type="Pfam" id="PF13480"/>
    </source>
</evidence>
<dbReference type="HOGENOM" id="CLU_046277_0_0_7"/>
<dbReference type="AlphaFoldDB" id="Q39U27"/>
<dbReference type="InterPro" id="IPR038740">
    <property type="entry name" value="BioF2-like_GNAT_dom"/>
</dbReference>